<keyword evidence="3 14" id="KW-1003">Cell membrane</keyword>
<feature type="domain" description="CBS" evidence="16">
    <location>
        <begin position="245"/>
        <end position="301"/>
    </location>
</feature>
<name>A0ABS3SRL8_9FLAO</name>
<keyword evidence="18" id="KW-1185">Reference proteome</keyword>
<dbReference type="SMART" id="SM00116">
    <property type="entry name" value="CBS"/>
    <property type="match status" value="1"/>
</dbReference>
<feature type="transmembrane region" description="Helical" evidence="14">
    <location>
        <begin position="140"/>
        <end position="167"/>
    </location>
</feature>
<evidence type="ECO:0000256" key="9">
    <source>
        <dbReference type="ARBA" id="ARBA00022833"/>
    </source>
</evidence>
<reference evidence="17 18" key="1">
    <citation type="submission" date="2021-03" db="EMBL/GenBank/DDBJ databases">
        <title>Gelidibacter sp. nov., isolated from costal sediment.</title>
        <authorList>
            <person name="Lun K.-Y."/>
        </authorList>
    </citation>
    <scope>NUCLEOTIDE SEQUENCE [LARGE SCALE GENOMIC DNA]</scope>
    <source>
        <strain evidence="17 18">DF109</strain>
    </source>
</reference>
<comment type="caution">
    <text evidence="17">The sequence shown here is derived from an EMBL/GenBank/DDBJ whole genome shotgun (WGS) entry which is preliminary data.</text>
</comment>
<keyword evidence="9 14" id="KW-0862">Zinc</keyword>
<sequence>MSANLKLGKYYGTEVQLHWTFFLLVVWVVLSEVLSGASIDRVLFNLQFILAVMICVLLHEVGHLLTAKKIGIKTTKMVLLPVGGISTVEKSTQSPKEELLITLSGPLVNIIIAIILFFAIPVSDYISYDLGQYFTALNDFSVRTFLFFLFIVNVALAVFNMIPAFPLDGGRILRAVLDIKLSRVKATRVATMISHVIAIVLLLIGLLFNPILLFLSLFLLIGSFSENRVVQHIDLLKGYSVKDAMLKNITVFDPDDTMEEIIRVILRGSETNFVVVEDKKIVGLLYHKDIIKNSDNRTLKVRDLMTTTFKTMETEENLSAAYILMQDEIHPFFPVIEKNELIGAIDFDNLHEFLLMEDRLKY</sequence>
<feature type="transmembrane region" description="Helical" evidence="14">
    <location>
        <begin position="45"/>
        <end position="67"/>
    </location>
</feature>
<dbReference type="InterPro" id="IPR000644">
    <property type="entry name" value="CBS_dom"/>
</dbReference>
<accession>A0ABS3SRL8</accession>
<comment type="similarity">
    <text evidence="2 14">Belongs to the peptidase M50B family.</text>
</comment>
<dbReference type="Pfam" id="PF00571">
    <property type="entry name" value="CBS"/>
    <property type="match status" value="2"/>
</dbReference>
<organism evidence="17 18">
    <name type="scientific">Gelidibacter pelagius</name>
    <dbReference type="NCBI Taxonomy" id="2819985"/>
    <lineage>
        <taxon>Bacteria</taxon>
        <taxon>Pseudomonadati</taxon>
        <taxon>Bacteroidota</taxon>
        <taxon>Flavobacteriia</taxon>
        <taxon>Flavobacteriales</taxon>
        <taxon>Flavobacteriaceae</taxon>
        <taxon>Gelidibacter</taxon>
    </lineage>
</organism>
<evidence type="ECO:0000256" key="10">
    <source>
        <dbReference type="ARBA" id="ARBA00022989"/>
    </source>
</evidence>
<dbReference type="PANTHER" id="PTHR39188:SF3">
    <property type="entry name" value="STAGE IV SPORULATION PROTEIN FB"/>
    <property type="match status" value="1"/>
</dbReference>
<dbReference type="Pfam" id="PF02163">
    <property type="entry name" value="Peptidase_M50"/>
    <property type="match status" value="1"/>
</dbReference>
<evidence type="ECO:0000256" key="13">
    <source>
        <dbReference type="ARBA" id="ARBA00023136"/>
    </source>
</evidence>
<dbReference type="InterPro" id="IPR046342">
    <property type="entry name" value="CBS_dom_sf"/>
</dbReference>
<dbReference type="RefSeq" id="WP_208232702.1">
    <property type="nucleotide sequence ID" value="NZ_JAGEVG010000004.1"/>
</dbReference>
<dbReference type="Proteomes" id="UP000681315">
    <property type="component" value="Unassembled WGS sequence"/>
</dbReference>
<feature type="transmembrane region" description="Helical" evidence="14">
    <location>
        <begin position="99"/>
        <end position="120"/>
    </location>
</feature>
<evidence type="ECO:0000313" key="17">
    <source>
        <dbReference type="EMBL" id="MBO3097553.1"/>
    </source>
</evidence>
<evidence type="ECO:0000256" key="12">
    <source>
        <dbReference type="ARBA" id="ARBA00023122"/>
    </source>
</evidence>
<protein>
    <recommendedName>
        <fullName evidence="14">Zinc metalloprotease</fullName>
    </recommendedName>
</protein>
<keyword evidence="7" id="KW-0677">Repeat</keyword>
<evidence type="ECO:0000313" key="18">
    <source>
        <dbReference type="Proteomes" id="UP000681315"/>
    </source>
</evidence>
<keyword evidence="4 14" id="KW-0645">Protease</keyword>
<dbReference type="PROSITE" id="PS51371">
    <property type="entry name" value="CBS"/>
    <property type="match status" value="1"/>
</dbReference>
<dbReference type="PANTHER" id="PTHR39188">
    <property type="entry name" value="MEMBRANE-ASSOCIATED ZINC METALLOPROTEASE M50B"/>
    <property type="match status" value="1"/>
</dbReference>
<keyword evidence="13 14" id="KW-0472">Membrane</keyword>
<evidence type="ECO:0000256" key="4">
    <source>
        <dbReference type="ARBA" id="ARBA00022670"/>
    </source>
</evidence>
<keyword evidence="11 14" id="KW-0482">Metalloprotease</keyword>
<evidence type="ECO:0000256" key="1">
    <source>
        <dbReference type="ARBA" id="ARBA00004651"/>
    </source>
</evidence>
<evidence type="ECO:0000259" key="16">
    <source>
        <dbReference type="PROSITE" id="PS51371"/>
    </source>
</evidence>
<comment type="cofactor">
    <cofactor evidence="14">
        <name>Zn(2+)</name>
        <dbReference type="ChEBI" id="CHEBI:29105"/>
    </cofactor>
    <text evidence="14">Binds 1 zinc ion per subunit.</text>
</comment>
<dbReference type="GO" id="GO:0006508">
    <property type="term" value="P:proteolysis"/>
    <property type="evidence" value="ECO:0007669"/>
    <property type="project" value="UniProtKB-KW"/>
</dbReference>
<evidence type="ECO:0000256" key="5">
    <source>
        <dbReference type="ARBA" id="ARBA00022692"/>
    </source>
</evidence>
<evidence type="ECO:0000256" key="14">
    <source>
        <dbReference type="PIRNR" id="PIRNR006404"/>
    </source>
</evidence>
<evidence type="ECO:0000256" key="6">
    <source>
        <dbReference type="ARBA" id="ARBA00022723"/>
    </source>
</evidence>
<evidence type="ECO:0000256" key="11">
    <source>
        <dbReference type="ARBA" id="ARBA00023049"/>
    </source>
</evidence>
<gene>
    <name evidence="17" type="ORF">J4051_04700</name>
</gene>
<keyword evidence="10 14" id="KW-1133">Transmembrane helix</keyword>
<keyword evidence="5 14" id="KW-0812">Transmembrane</keyword>
<dbReference type="InterPro" id="IPR008915">
    <property type="entry name" value="Peptidase_M50"/>
</dbReference>
<comment type="subcellular location">
    <subcellularLocation>
        <location evidence="1 14">Cell membrane</location>
        <topology evidence="1 14">Multi-pass membrane protein</topology>
    </subcellularLocation>
</comment>
<evidence type="ECO:0000256" key="7">
    <source>
        <dbReference type="ARBA" id="ARBA00022737"/>
    </source>
</evidence>
<feature type="transmembrane region" description="Helical" evidence="14">
    <location>
        <begin position="21"/>
        <end position="39"/>
    </location>
</feature>
<feature type="transmembrane region" description="Helical" evidence="14">
    <location>
        <begin position="188"/>
        <end position="221"/>
    </location>
</feature>
<keyword evidence="12 15" id="KW-0129">CBS domain</keyword>
<evidence type="ECO:0000256" key="8">
    <source>
        <dbReference type="ARBA" id="ARBA00022801"/>
    </source>
</evidence>
<evidence type="ECO:0000256" key="3">
    <source>
        <dbReference type="ARBA" id="ARBA00022475"/>
    </source>
</evidence>
<dbReference type="CDD" id="cd02205">
    <property type="entry name" value="CBS_pair_SF"/>
    <property type="match status" value="1"/>
</dbReference>
<dbReference type="GO" id="GO:0008233">
    <property type="term" value="F:peptidase activity"/>
    <property type="evidence" value="ECO:0007669"/>
    <property type="project" value="UniProtKB-KW"/>
</dbReference>
<evidence type="ECO:0000256" key="15">
    <source>
        <dbReference type="PROSITE-ProRule" id="PRU00703"/>
    </source>
</evidence>
<dbReference type="PIRSF" id="PIRSF006404">
    <property type="entry name" value="UCP006404_Pept_M50_CBS"/>
    <property type="match status" value="1"/>
</dbReference>
<keyword evidence="6 14" id="KW-0479">Metal-binding</keyword>
<keyword evidence="8 14" id="KW-0378">Hydrolase</keyword>
<dbReference type="Gene3D" id="3.10.580.10">
    <property type="entry name" value="CBS-domain"/>
    <property type="match status" value="1"/>
</dbReference>
<dbReference type="EMBL" id="JAGEVG010000004">
    <property type="protein sequence ID" value="MBO3097553.1"/>
    <property type="molecule type" value="Genomic_DNA"/>
</dbReference>
<dbReference type="InterPro" id="IPR016483">
    <property type="entry name" value="UCP006404_Pept_M50_CBS"/>
</dbReference>
<dbReference type="SUPFAM" id="SSF54631">
    <property type="entry name" value="CBS-domain pair"/>
    <property type="match status" value="1"/>
</dbReference>
<proteinExistence type="inferred from homology"/>
<evidence type="ECO:0000256" key="2">
    <source>
        <dbReference type="ARBA" id="ARBA00007931"/>
    </source>
</evidence>